<evidence type="ECO:0000259" key="1">
    <source>
        <dbReference type="Pfam" id="PF09012"/>
    </source>
</evidence>
<dbReference type="Proteomes" id="UP000033066">
    <property type="component" value="Chromosome"/>
</dbReference>
<gene>
    <name evidence="2" type="ORF">MSBR3_1984</name>
</gene>
<dbReference type="AlphaFoldDB" id="A0A0E3SMA6"/>
<evidence type="ECO:0000313" key="2">
    <source>
        <dbReference type="EMBL" id="AKB82562.1"/>
    </source>
</evidence>
<dbReference type="InterPro" id="IPR015102">
    <property type="entry name" value="Tscrpt_reg_HTH_FeoC"/>
</dbReference>
<sequence length="108" mass="12106">MVLGYMYVLKQIAEVEKKGNISLSEISRHLKMSTQQLKGLLEIMERMGHVEKVQDNNSLLSPVCSDSCKSCGCFGFLEKSTISTCTVYKLTEKGKRICHEQTVVSEIS</sequence>
<keyword evidence="3" id="KW-1185">Reference proteome</keyword>
<evidence type="ECO:0000313" key="3">
    <source>
        <dbReference type="Proteomes" id="UP000033066"/>
    </source>
</evidence>
<dbReference type="InterPro" id="IPR036390">
    <property type="entry name" value="WH_DNA-bd_sf"/>
</dbReference>
<accession>A0A0E3SMA6</accession>
<protein>
    <recommendedName>
        <fullName evidence="1">Transcriptional regulator HTH-type FeoC domain-containing protein</fullName>
    </recommendedName>
</protein>
<proteinExistence type="predicted"/>
<dbReference type="GeneID" id="24789554"/>
<dbReference type="InterPro" id="IPR036388">
    <property type="entry name" value="WH-like_DNA-bd_sf"/>
</dbReference>
<dbReference type="PATRIC" id="fig|1434107.4.peg.2550"/>
<dbReference type="SUPFAM" id="SSF46785">
    <property type="entry name" value="Winged helix' DNA-binding domain"/>
    <property type="match status" value="1"/>
</dbReference>
<dbReference type="KEGG" id="mbak:MSBR3_1984"/>
<feature type="domain" description="Transcriptional regulator HTH-type FeoC" evidence="1">
    <location>
        <begin position="8"/>
        <end position="72"/>
    </location>
</feature>
<dbReference type="STRING" id="1434107.MSBR3_1984"/>
<reference evidence="2" key="1">
    <citation type="submission" date="2014-07" db="EMBL/GenBank/DDBJ databases">
        <title>Methanogenic archaea and the global carbon cycle.</title>
        <authorList>
            <person name="Henriksen J.R."/>
            <person name="Luke J."/>
            <person name="Reinhart S."/>
            <person name="Benedict M.N."/>
            <person name="Youngblut N.D."/>
            <person name="Metcalf M.E."/>
            <person name="Whitaker R.J."/>
            <person name="Metcalf W.W."/>
        </authorList>
    </citation>
    <scope>NUCLEOTIDE SEQUENCE [LARGE SCALE GENOMIC DNA]</scope>
    <source>
        <strain evidence="2">3</strain>
    </source>
</reference>
<dbReference type="Gene3D" id="1.10.10.10">
    <property type="entry name" value="Winged helix-like DNA-binding domain superfamily/Winged helix DNA-binding domain"/>
    <property type="match status" value="1"/>
</dbReference>
<name>A0A0E3SMA6_METBA</name>
<dbReference type="Pfam" id="PF09012">
    <property type="entry name" value="FeoC"/>
    <property type="match status" value="1"/>
</dbReference>
<organism evidence="2 3">
    <name type="scientific">Methanosarcina barkeri 3</name>
    <dbReference type="NCBI Taxonomy" id="1434107"/>
    <lineage>
        <taxon>Archaea</taxon>
        <taxon>Methanobacteriati</taxon>
        <taxon>Methanobacteriota</taxon>
        <taxon>Stenosarchaea group</taxon>
        <taxon>Methanomicrobia</taxon>
        <taxon>Methanosarcinales</taxon>
        <taxon>Methanosarcinaceae</taxon>
        <taxon>Methanosarcina</taxon>
    </lineage>
</organism>
<dbReference type="RefSeq" id="WP_048108074.1">
    <property type="nucleotide sequence ID" value="NZ_CP009517.1"/>
</dbReference>
<dbReference type="OrthoDB" id="131511at2157"/>
<dbReference type="HOGENOM" id="CLU_178217_0_0_2"/>
<dbReference type="EMBL" id="CP009517">
    <property type="protein sequence ID" value="AKB82562.1"/>
    <property type="molecule type" value="Genomic_DNA"/>
</dbReference>